<evidence type="ECO:0000313" key="7">
    <source>
        <dbReference type="Proteomes" id="UP001154282"/>
    </source>
</evidence>
<sequence length="356" mass="39856">MSRPQDPHRPFFPLGNPFRRILPKGLQMSPRLISILNSFEETLAERLRKLIPEDQGDVLSLTWMKLAMESLCETHTDMKTLITDLDLPVTGWDQNWIDVYLDDSMRLLDTCIALSSEISRLNQGHLLLQCALHNLESGTPECCMKARSALDNWRHHIYSKNPRVQSCRSILDSLVEALNLPKVKNSSKGKVLLHAIYGVKAVTIFVCSVFASAFSSSSKNLLDLAIPDTVLWARAFSDLQTRVSGEIRELFPSEKSTGLKELDSVDSIVKTLYPAIRDRLQQPPGVEEEALKICFTDLQGGAEKLSEGLDLLAKQVDTFFETVLSGREALLCNLRVTSSDMNAVTGGKIWEQQAVR</sequence>
<evidence type="ECO:0000256" key="2">
    <source>
        <dbReference type="ARBA" id="ARBA00022692"/>
    </source>
</evidence>
<reference evidence="6" key="1">
    <citation type="submission" date="2022-08" db="EMBL/GenBank/DDBJ databases">
        <authorList>
            <person name="Gutierrez-Valencia J."/>
        </authorList>
    </citation>
    <scope>NUCLEOTIDE SEQUENCE</scope>
</reference>
<dbReference type="Pfam" id="PF05633">
    <property type="entry name" value="ROH1-like"/>
    <property type="match status" value="2"/>
</dbReference>
<evidence type="ECO:0000256" key="4">
    <source>
        <dbReference type="ARBA" id="ARBA00023136"/>
    </source>
</evidence>
<evidence type="ECO:0000256" key="1">
    <source>
        <dbReference type="ARBA" id="ARBA00004167"/>
    </source>
</evidence>
<evidence type="ECO:0000313" key="6">
    <source>
        <dbReference type="EMBL" id="CAI0425093.1"/>
    </source>
</evidence>
<keyword evidence="3" id="KW-1133">Transmembrane helix</keyword>
<gene>
    <name evidence="6" type="ORF">LITE_LOCUS20222</name>
</gene>
<organism evidence="6 7">
    <name type="scientific">Linum tenue</name>
    <dbReference type="NCBI Taxonomy" id="586396"/>
    <lineage>
        <taxon>Eukaryota</taxon>
        <taxon>Viridiplantae</taxon>
        <taxon>Streptophyta</taxon>
        <taxon>Embryophyta</taxon>
        <taxon>Tracheophyta</taxon>
        <taxon>Spermatophyta</taxon>
        <taxon>Magnoliopsida</taxon>
        <taxon>eudicotyledons</taxon>
        <taxon>Gunneridae</taxon>
        <taxon>Pentapetalae</taxon>
        <taxon>rosids</taxon>
        <taxon>fabids</taxon>
        <taxon>Malpighiales</taxon>
        <taxon>Linaceae</taxon>
        <taxon>Linum</taxon>
    </lineage>
</organism>
<proteinExistence type="inferred from homology"/>
<comment type="caution">
    <text evidence="6">The sequence shown here is derived from an EMBL/GenBank/DDBJ whole genome shotgun (WGS) entry which is preliminary data.</text>
</comment>
<dbReference type="EMBL" id="CAMGYJ010000005">
    <property type="protein sequence ID" value="CAI0425093.1"/>
    <property type="molecule type" value="Genomic_DNA"/>
</dbReference>
<evidence type="ECO:0000256" key="3">
    <source>
        <dbReference type="ARBA" id="ARBA00022989"/>
    </source>
</evidence>
<keyword evidence="4" id="KW-0472">Membrane</keyword>
<dbReference type="AlphaFoldDB" id="A0AAV0KSF5"/>
<comment type="similarity">
    <text evidence="5">Belongs to the ROH1 family.</text>
</comment>
<dbReference type="PANTHER" id="PTHR31509">
    <property type="entry name" value="BPS1-LIKE PROTEIN"/>
    <property type="match status" value="1"/>
</dbReference>
<evidence type="ECO:0000256" key="5">
    <source>
        <dbReference type="ARBA" id="ARBA00035114"/>
    </source>
</evidence>
<accession>A0AAV0KSF5</accession>
<keyword evidence="7" id="KW-1185">Reference proteome</keyword>
<comment type="subcellular location">
    <subcellularLocation>
        <location evidence="1">Membrane</location>
        <topology evidence="1">Single-pass membrane protein</topology>
    </subcellularLocation>
</comment>
<keyword evidence="2" id="KW-0812">Transmembrane</keyword>
<dbReference type="GO" id="GO:0016020">
    <property type="term" value="C:membrane"/>
    <property type="evidence" value="ECO:0007669"/>
    <property type="project" value="UniProtKB-SubCell"/>
</dbReference>
<protein>
    <submittedName>
        <fullName evidence="6">Uncharacterized protein</fullName>
    </submittedName>
</protein>
<dbReference type="InterPro" id="IPR008511">
    <property type="entry name" value="ROH1-like"/>
</dbReference>
<name>A0AAV0KSF5_9ROSI</name>
<dbReference type="Proteomes" id="UP001154282">
    <property type="component" value="Unassembled WGS sequence"/>
</dbReference>